<evidence type="ECO:0000256" key="4">
    <source>
        <dbReference type="ARBA" id="ARBA00022839"/>
    </source>
</evidence>
<keyword evidence="1 5" id="KW-0963">Cytoplasm</keyword>
<evidence type="ECO:0000313" key="11">
    <source>
        <dbReference type="Proteomes" id="UP001169491"/>
    </source>
</evidence>
<sequence>MSKAAIFTVGQLNAEVRQVLERGFGSIWLIGEISNFAAPGSGHWYFTLKDERAQIKAAMFRNANQRAKVRPQHGMQVLVRAKLTVYEPRGDYQLIVEHMEDAGAGLLQQRYEQLKHKLQAEGLFAAEHKQPLPSEIRRVGVITSPTGAAIRDILAVLKRRDPSVEVIIYPSSVQGQSAVNELLFALQRACQRNEVDVLLLSRGGGSLEDLWCFNDEHLAHALHSCPIPVISAVGHEVDFTIADYVADVRAPTPSAAAELVSRDQREVLQRLVQLDHRLQQHWQRQRSFLQQTLQHWQHRLQQQHPQRRLQQNSQRVDELSARASAALQRLQRQTQQRFSTTQQRLQSLHPQRQLAPLQQRFAQLQARNNQAIQQILKFWQQKHAATLQNLQIVSPLQTIARGYAVVRSEQGELVRNPEQLQDEERFSVKVAEGEFWAKKSSADTAE</sequence>
<dbReference type="PANTHER" id="PTHR30008:SF0">
    <property type="entry name" value="EXODEOXYRIBONUCLEASE 7 LARGE SUBUNIT"/>
    <property type="match status" value="1"/>
</dbReference>
<evidence type="ECO:0000256" key="3">
    <source>
        <dbReference type="ARBA" id="ARBA00022801"/>
    </source>
</evidence>
<dbReference type="RefSeq" id="WP_301774830.1">
    <property type="nucleotide sequence ID" value="NZ_JAGGJB010000005.1"/>
</dbReference>
<comment type="subcellular location">
    <subcellularLocation>
        <location evidence="5 6">Cytoplasm</location>
    </subcellularLocation>
</comment>
<dbReference type="GO" id="GO:0003676">
    <property type="term" value="F:nucleic acid binding"/>
    <property type="evidence" value="ECO:0007669"/>
    <property type="project" value="InterPro"/>
</dbReference>
<protein>
    <recommendedName>
        <fullName evidence="5">Exodeoxyribonuclease 7 large subunit</fullName>
        <ecNumber evidence="5">3.1.11.6</ecNumber>
    </recommendedName>
    <alternativeName>
        <fullName evidence="5">Exodeoxyribonuclease VII large subunit</fullName>
        <shortName evidence="5">Exonuclease VII large subunit</shortName>
    </alternativeName>
</protein>
<keyword evidence="3 5" id="KW-0378">Hydrolase</keyword>
<evidence type="ECO:0000256" key="5">
    <source>
        <dbReference type="HAMAP-Rule" id="MF_00378"/>
    </source>
</evidence>
<dbReference type="InterPro" id="IPR003753">
    <property type="entry name" value="Exonuc_VII_L"/>
</dbReference>
<dbReference type="GO" id="GO:0009318">
    <property type="term" value="C:exodeoxyribonuclease VII complex"/>
    <property type="evidence" value="ECO:0007669"/>
    <property type="project" value="UniProtKB-UniRule"/>
</dbReference>
<proteinExistence type="inferred from homology"/>
<dbReference type="EMBL" id="JAGGJC010000003">
    <property type="protein sequence ID" value="MDN7129888.1"/>
    <property type="molecule type" value="Genomic_DNA"/>
</dbReference>
<dbReference type="EC" id="3.1.11.6" evidence="5"/>
<organism evidence="9 12">
    <name type="scientific">Pseudidiomarina terrestris</name>
    <dbReference type="NCBI Taxonomy" id="2820060"/>
    <lineage>
        <taxon>Bacteria</taxon>
        <taxon>Pseudomonadati</taxon>
        <taxon>Pseudomonadota</taxon>
        <taxon>Gammaproteobacteria</taxon>
        <taxon>Alteromonadales</taxon>
        <taxon>Idiomarinaceae</taxon>
        <taxon>Pseudidiomarina</taxon>
    </lineage>
</organism>
<comment type="function">
    <text evidence="5">Bidirectionally degrades single-stranded DNA into large acid-insoluble oligonucleotides, which are then degraded further into small acid-soluble oligonucleotides.</text>
</comment>
<evidence type="ECO:0000313" key="12">
    <source>
        <dbReference type="Proteomes" id="UP001169492"/>
    </source>
</evidence>
<dbReference type="GO" id="GO:0008855">
    <property type="term" value="F:exodeoxyribonuclease VII activity"/>
    <property type="evidence" value="ECO:0007669"/>
    <property type="project" value="UniProtKB-UniRule"/>
</dbReference>
<feature type="domain" description="Exonuclease VII large subunit C-terminal" evidence="7">
    <location>
        <begin position="123"/>
        <end position="437"/>
    </location>
</feature>
<dbReference type="Pfam" id="PF13742">
    <property type="entry name" value="tRNA_anti_2"/>
    <property type="match status" value="1"/>
</dbReference>
<dbReference type="GO" id="GO:0005737">
    <property type="term" value="C:cytoplasm"/>
    <property type="evidence" value="ECO:0007669"/>
    <property type="project" value="UniProtKB-SubCell"/>
</dbReference>
<name>A0AAW7R063_9GAMM</name>
<dbReference type="InterPro" id="IPR025824">
    <property type="entry name" value="OB-fold_nuc-bd_dom"/>
</dbReference>
<reference evidence="11 12" key="1">
    <citation type="submission" date="2021-03" db="EMBL/GenBank/DDBJ databases">
        <title>Pseudidiomarina terrestris, a new bacterium isolated from saline soil.</title>
        <authorList>
            <person name="Galisteo C."/>
            <person name="De La Haba R."/>
            <person name="Sanchez-Porro C."/>
            <person name="Ventosa A."/>
        </authorList>
    </citation>
    <scope>NUCLEOTIDE SEQUENCE [LARGE SCALE GENOMIC DNA]</scope>
    <source>
        <strain evidence="9 12">1APP75-32.1</strain>
        <strain evidence="11">1APR75-15</strain>
        <strain evidence="10">1ASR75-15</strain>
    </source>
</reference>
<evidence type="ECO:0000256" key="6">
    <source>
        <dbReference type="RuleBase" id="RU004355"/>
    </source>
</evidence>
<dbReference type="Pfam" id="PF02601">
    <property type="entry name" value="Exonuc_VII_L"/>
    <property type="match status" value="1"/>
</dbReference>
<comment type="similarity">
    <text evidence="5 6">Belongs to the XseA family.</text>
</comment>
<dbReference type="PANTHER" id="PTHR30008">
    <property type="entry name" value="EXODEOXYRIBONUCLEASE 7 LARGE SUBUNIT"/>
    <property type="match status" value="1"/>
</dbReference>
<evidence type="ECO:0000313" key="10">
    <source>
        <dbReference type="EMBL" id="MDN7129888.1"/>
    </source>
</evidence>
<evidence type="ECO:0000313" key="9">
    <source>
        <dbReference type="EMBL" id="MDN7125127.1"/>
    </source>
</evidence>
<dbReference type="InterPro" id="IPR020579">
    <property type="entry name" value="Exonuc_VII_lsu_C"/>
</dbReference>
<keyword evidence="11" id="KW-1185">Reference proteome</keyword>
<comment type="catalytic activity">
    <reaction evidence="5 6">
        <text>Exonucleolytic cleavage in either 5'- to 3'- or 3'- to 5'-direction to yield nucleoside 5'-phosphates.</text>
        <dbReference type="EC" id="3.1.11.6"/>
    </reaction>
</comment>
<evidence type="ECO:0000256" key="2">
    <source>
        <dbReference type="ARBA" id="ARBA00022722"/>
    </source>
</evidence>
<evidence type="ECO:0000256" key="1">
    <source>
        <dbReference type="ARBA" id="ARBA00022490"/>
    </source>
</evidence>
<accession>A0AAW7R063</accession>
<dbReference type="GO" id="GO:0006308">
    <property type="term" value="P:DNA catabolic process"/>
    <property type="evidence" value="ECO:0007669"/>
    <property type="project" value="UniProtKB-UniRule"/>
</dbReference>
<keyword evidence="2 5" id="KW-0540">Nuclease</keyword>
<dbReference type="CDD" id="cd04489">
    <property type="entry name" value="ExoVII_LU_OBF"/>
    <property type="match status" value="1"/>
</dbReference>
<feature type="domain" description="OB-fold nucleic acid binding" evidence="8">
    <location>
        <begin position="7"/>
        <end position="100"/>
    </location>
</feature>
<dbReference type="AlphaFoldDB" id="A0AAW7R063"/>
<dbReference type="EMBL" id="JAGGJB010000005">
    <property type="protein sequence ID" value="MDN7125127.1"/>
    <property type="molecule type" value="Genomic_DNA"/>
</dbReference>
<dbReference type="NCBIfam" id="TIGR00237">
    <property type="entry name" value="xseA"/>
    <property type="match status" value="1"/>
</dbReference>
<dbReference type="HAMAP" id="MF_00378">
    <property type="entry name" value="Exonuc_7_L"/>
    <property type="match status" value="1"/>
</dbReference>
<gene>
    <name evidence="5 9" type="primary">xseA</name>
    <name evidence="9" type="ORF">J6I90_09570</name>
    <name evidence="10" type="ORF">J6I92_08390</name>
</gene>
<evidence type="ECO:0000259" key="7">
    <source>
        <dbReference type="Pfam" id="PF02601"/>
    </source>
</evidence>
<comment type="subunit">
    <text evidence="5">Heterooligomer composed of large and small subunits.</text>
</comment>
<keyword evidence="4 5" id="KW-0269">Exonuclease</keyword>
<comment type="caution">
    <text evidence="9">The sequence shown here is derived from an EMBL/GenBank/DDBJ whole genome shotgun (WGS) entry which is preliminary data.</text>
</comment>
<dbReference type="Proteomes" id="UP001169491">
    <property type="component" value="Unassembled WGS sequence"/>
</dbReference>
<evidence type="ECO:0000259" key="8">
    <source>
        <dbReference type="Pfam" id="PF13742"/>
    </source>
</evidence>
<dbReference type="Proteomes" id="UP001169492">
    <property type="component" value="Unassembled WGS sequence"/>
</dbReference>